<dbReference type="Gene3D" id="3.10.20.30">
    <property type="match status" value="1"/>
</dbReference>
<evidence type="ECO:0000256" key="1">
    <source>
        <dbReference type="ARBA" id="ARBA00001974"/>
    </source>
</evidence>
<evidence type="ECO:0000256" key="3">
    <source>
        <dbReference type="ARBA" id="ARBA00022714"/>
    </source>
</evidence>
<organism evidence="13 14">
    <name type="scientific">Sphingomonas paucimobilis NBRC 13935</name>
    <dbReference type="NCBI Taxonomy" id="1219050"/>
    <lineage>
        <taxon>Bacteria</taxon>
        <taxon>Pseudomonadati</taxon>
        <taxon>Pseudomonadota</taxon>
        <taxon>Alphaproteobacteria</taxon>
        <taxon>Sphingomonadales</taxon>
        <taxon>Sphingomonadaceae</taxon>
        <taxon>Sphingomonas</taxon>
    </lineage>
</organism>
<dbReference type="GO" id="GO:0046872">
    <property type="term" value="F:metal ion binding"/>
    <property type="evidence" value="ECO:0007669"/>
    <property type="project" value="UniProtKB-KW"/>
</dbReference>
<reference evidence="13 14" key="1">
    <citation type="submission" date="2014-08" db="EMBL/GenBank/DDBJ databases">
        <title>Whole genome shotgun sequence of Sphingomonas paucimobilis NBRC 13935.</title>
        <authorList>
            <person name="Hosoyama A."/>
            <person name="Hashimoto M."/>
            <person name="Hosoyama Y."/>
            <person name="Noguchi M."/>
            <person name="Uohara A."/>
            <person name="Ohji S."/>
            <person name="Katano-Makiyama Y."/>
            <person name="Ichikawa N."/>
            <person name="Kimura A."/>
            <person name="Yamazoe A."/>
            <person name="Fujita N."/>
        </authorList>
    </citation>
    <scope>NUCLEOTIDE SEQUENCE [LARGE SCALE GENOMIC DNA]</scope>
    <source>
        <strain evidence="13 14">NBRC 13935</strain>
    </source>
</reference>
<evidence type="ECO:0000256" key="4">
    <source>
        <dbReference type="ARBA" id="ARBA00022723"/>
    </source>
</evidence>
<dbReference type="Pfam" id="PF00111">
    <property type="entry name" value="Fer2"/>
    <property type="match status" value="1"/>
</dbReference>
<dbReference type="PANTHER" id="PTHR47354">
    <property type="entry name" value="NADH OXIDOREDUCTASE HCR"/>
    <property type="match status" value="1"/>
</dbReference>
<dbReference type="InterPro" id="IPR017927">
    <property type="entry name" value="FAD-bd_FR_type"/>
</dbReference>
<comment type="caution">
    <text evidence="13">The sequence shown here is derived from an EMBL/GenBank/DDBJ whole genome shotgun (WGS) entry which is preliminary data.</text>
</comment>
<dbReference type="InterPro" id="IPR001709">
    <property type="entry name" value="Flavoprot_Pyr_Nucl_cyt_Rdtase"/>
</dbReference>
<evidence type="ECO:0000256" key="7">
    <source>
        <dbReference type="ARBA" id="ARBA00023004"/>
    </source>
</evidence>
<dbReference type="InterPro" id="IPR017938">
    <property type="entry name" value="Riboflavin_synthase-like_b-brl"/>
</dbReference>
<dbReference type="SUPFAM" id="SSF54292">
    <property type="entry name" value="2Fe-2S ferredoxin-like"/>
    <property type="match status" value="1"/>
</dbReference>
<comment type="cofactor">
    <cofactor evidence="9">
        <name>[2Fe-2S] cluster</name>
        <dbReference type="ChEBI" id="CHEBI:190135"/>
    </cofactor>
</comment>
<dbReference type="PRINTS" id="PR00406">
    <property type="entry name" value="CYTB5RDTASE"/>
</dbReference>
<keyword evidence="7" id="KW-0408">Iron</keyword>
<keyword evidence="4" id="KW-0479">Metal-binding</keyword>
<dbReference type="InterPro" id="IPR012675">
    <property type="entry name" value="Beta-grasp_dom_sf"/>
</dbReference>
<dbReference type="PROSITE" id="PS51384">
    <property type="entry name" value="FAD_FR"/>
    <property type="match status" value="1"/>
</dbReference>
<dbReference type="PROSITE" id="PS51085">
    <property type="entry name" value="2FE2S_FER_2"/>
    <property type="match status" value="1"/>
</dbReference>
<comment type="cofactor">
    <cofactor evidence="1">
        <name>FAD</name>
        <dbReference type="ChEBI" id="CHEBI:57692"/>
    </cofactor>
</comment>
<evidence type="ECO:0000256" key="9">
    <source>
        <dbReference type="ARBA" id="ARBA00034078"/>
    </source>
</evidence>
<dbReference type="GO" id="GO:0051537">
    <property type="term" value="F:2 iron, 2 sulfur cluster binding"/>
    <property type="evidence" value="ECO:0007669"/>
    <property type="project" value="UniProtKB-KW"/>
</dbReference>
<dbReference type="Proteomes" id="UP000032025">
    <property type="component" value="Unassembled WGS sequence"/>
</dbReference>
<dbReference type="GO" id="GO:0016491">
    <property type="term" value="F:oxidoreductase activity"/>
    <property type="evidence" value="ECO:0007669"/>
    <property type="project" value="UniProtKB-KW"/>
</dbReference>
<dbReference type="SUPFAM" id="SSF52343">
    <property type="entry name" value="Ferredoxin reductase-like, C-terminal NADP-linked domain"/>
    <property type="match status" value="1"/>
</dbReference>
<proteinExistence type="inferred from homology"/>
<dbReference type="InterPro" id="IPR006058">
    <property type="entry name" value="2Fe2S_fd_BS"/>
</dbReference>
<evidence type="ECO:0000256" key="2">
    <source>
        <dbReference type="ARBA" id="ARBA00022630"/>
    </source>
</evidence>
<dbReference type="SUPFAM" id="SSF63380">
    <property type="entry name" value="Riboflavin synthase domain-like"/>
    <property type="match status" value="1"/>
</dbReference>
<dbReference type="AlphaFoldDB" id="A0A0C9N364"/>
<gene>
    <name evidence="13" type="primary">gbcB</name>
    <name evidence="13" type="ORF">SP6_30_01950</name>
</gene>
<keyword evidence="14" id="KW-1185">Reference proteome</keyword>
<keyword evidence="8" id="KW-0411">Iron-sulfur</keyword>
<evidence type="ECO:0000256" key="8">
    <source>
        <dbReference type="ARBA" id="ARBA00023014"/>
    </source>
</evidence>
<dbReference type="EMBL" id="BBJS01000030">
    <property type="protein sequence ID" value="GAN14054.1"/>
    <property type="molecule type" value="Genomic_DNA"/>
</dbReference>
<evidence type="ECO:0000313" key="13">
    <source>
        <dbReference type="EMBL" id="GAN14054.1"/>
    </source>
</evidence>
<name>A0A0C9N364_SPHPI</name>
<dbReference type="InterPro" id="IPR008333">
    <property type="entry name" value="Cbr1-like_FAD-bd_dom"/>
</dbReference>
<dbReference type="CDD" id="cd06215">
    <property type="entry name" value="FNR_iron_sulfur_binding_1"/>
    <property type="match status" value="1"/>
</dbReference>
<accession>A0A0C9N364</accession>
<keyword evidence="3" id="KW-0001">2Fe-2S</keyword>
<dbReference type="PRINTS" id="PR00371">
    <property type="entry name" value="FPNCR"/>
</dbReference>
<dbReference type="PROSITE" id="PS00197">
    <property type="entry name" value="2FE2S_FER_1"/>
    <property type="match status" value="1"/>
</dbReference>
<dbReference type="InterPro" id="IPR039261">
    <property type="entry name" value="FNR_nucleotide-bd"/>
</dbReference>
<dbReference type="InterPro" id="IPR001433">
    <property type="entry name" value="OxRdtase_FAD/NAD-bd"/>
</dbReference>
<dbReference type="InterPro" id="IPR050415">
    <property type="entry name" value="MRET"/>
</dbReference>
<evidence type="ECO:0000256" key="5">
    <source>
        <dbReference type="ARBA" id="ARBA00022827"/>
    </source>
</evidence>
<dbReference type="CDD" id="cd00207">
    <property type="entry name" value="fer2"/>
    <property type="match status" value="1"/>
</dbReference>
<feature type="domain" description="FAD-binding FR-type" evidence="12">
    <location>
        <begin position="1"/>
        <end position="95"/>
    </location>
</feature>
<keyword evidence="2" id="KW-0285">Flavoprotein</keyword>
<comment type="similarity">
    <text evidence="10">In the N-terminal section; belongs to the FAD-binding oxidoreductase type 6 family.</text>
</comment>
<keyword evidence="6" id="KW-0560">Oxidoreductase</keyword>
<evidence type="ECO:0000259" key="12">
    <source>
        <dbReference type="PROSITE" id="PS51384"/>
    </source>
</evidence>
<evidence type="ECO:0000256" key="10">
    <source>
        <dbReference type="ARBA" id="ARBA00061434"/>
    </source>
</evidence>
<protein>
    <submittedName>
        <fullName evidence="13">GbcB protein</fullName>
    </submittedName>
</protein>
<evidence type="ECO:0000313" key="14">
    <source>
        <dbReference type="Proteomes" id="UP000032025"/>
    </source>
</evidence>
<dbReference type="InterPro" id="IPR001041">
    <property type="entry name" value="2Fe-2S_ferredoxin-type"/>
</dbReference>
<sequence>MVDEAPAVKTFTFRPDGDCWFRYKPGQFVTLELPVEGAEPLFRTYTLSSTPSRPYSVAVTVKAQEGSIGTRWMFDHLRPGMRIKAYGPNGHFTHIGHPAGRYLFLSAGSGITPMMSMLRWMADLAPQSDVAFVTCARSPKDIIFRHELELLDRQMPNLSLSVMVKANSLGESWFGHRGQISHSMLATFVPDLMEREIFCCGPEPFMALVQDFLRDAGFDMAHYHQESFGEVPPDAPAEQVAVVTDAGEASDATVPVIFADSGVTGTCLPGQTVLEAARAAGVRIPAACESGICGTCKTMKVSGEVVMTHNGGILDDEVEEGYILACCSRPLGPVEVEA</sequence>
<dbReference type="Pfam" id="PF00175">
    <property type="entry name" value="NAD_binding_1"/>
    <property type="match status" value="1"/>
</dbReference>
<evidence type="ECO:0000256" key="6">
    <source>
        <dbReference type="ARBA" id="ARBA00023002"/>
    </source>
</evidence>
<dbReference type="Pfam" id="PF00970">
    <property type="entry name" value="FAD_binding_6"/>
    <property type="match status" value="1"/>
</dbReference>
<dbReference type="Gene3D" id="3.40.50.80">
    <property type="entry name" value="Nucleotide-binding domain of ferredoxin-NADP reductase (FNR) module"/>
    <property type="match status" value="1"/>
</dbReference>
<feature type="domain" description="2Fe-2S ferredoxin-type" evidence="11">
    <location>
        <begin position="252"/>
        <end position="338"/>
    </location>
</feature>
<dbReference type="InterPro" id="IPR036010">
    <property type="entry name" value="2Fe-2S_ferredoxin-like_sf"/>
</dbReference>
<evidence type="ECO:0000259" key="11">
    <source>
        <dbReference type="PROSITE" id="PS51085"/>
    </source>
</evidence>
<dbReference type="Gene3D" id="2.40.30.10">
    <property type="entry name" value="Translation factors"/>
    <property type="match status" value="1"/>
</dbReference>
<keyword evidence="5" id="KW-0274">FAD</keyword>
<dbReference type="PANTHER" id="PTHR47354:SF6">
    <property type="entry name" value="NADH OXIDOREDUCTASE HCR"/>
    <property type="match status" value="1"/>
</dbReference>